<accession>A0ABV5H2U1</accession>
<comment type="caution">
    <text evidence="4">The sequence shown here is derived from an EMBL/GenBank/DDBJ whole genome shotgun (WGS) entry which is preliminary data.</text>
</comment>
<evidence type="ECO:0000313" key="5">
    <source>
        <dbReference type="Proteomes" id="UP001589590"/>
    </source>
</evidence>
<dbReference type="CDD" id="cd16146">
    <property type="entry name" value="ARS_like"/>
    <property type="match status" value="1"/>
</dbReference>
<dbReference type="Gene3D" id="3.30.1120.10">
    <property type="match status" value="1"/>
</dbReference>
<organism evidence="4 5">
    <name type="scientific">Algibacter miyuki</name>
    <dbReference type="NCBI Taxonomy" id="1306933"/>
    <lineage>
        <taxon>Bacteria</taxon>
        <taxon>Pseudomonadati</taxon>
        <taxon>Bacteroidota</taxon>
        <taxon>Flavobacteriia</taxon>
        <taxon>Flavobacteriales</taxon>
        <taxon>Flavobacteriaceae</taxon>
        <taxon>Algibacter</taxon>
    </lineage>
</organism>
<evidence type="ECO:0000256" key="1">
    <source>
        <dbReference type="ARBA" id="ARBA00008779"/>
    </source>
</evidence>
<feature type="domain" description="Sulfatase N-terminal" evidence="3">
    <location>
        <begin position="16"/>
        <end position="337"/>
    </location>
</feature>
<dbReference type="RefSeq" id="WP_290267773.1">
    <property type="nucleotide sequence ID" value="NZ_JAUFQP010000001.1"/>
</dbReference>
<keyword evidence="2" id="KW-0378">Hydrolase</keyword>
<reference evidence="4 5" key="1">
    <citation type="submission" date="2024-09" db="EMBL/GenBank/DDBJ databases">
        <authorList>
            <person name="Sun Q."/>
            <person name="Mori K."/>
        </authorList>
    </citation>
    <scope>NUCLEOTIDE SEQUENCE [LARGE SCALE GENOMIC DNA]</scope>
    <source>
        <strain evidence="4 5">CECT 8300</strain>
    </source>
</reference>
<evidence type="ECO:0000256" key="2">
    <source>
        <dbReference type="ARBA" id="ARBA00022801"/>
    </source>
</evidence>
<keyword evidence="5" id="KW-1185">Reference proteome</keyword>
<dbReference type="PANTHER" id="PTHR42693">
    <property type="entry name" value="ARYLSULFATASE FAMILY MEMBER"/>
    <property type="match status" value="1"/>
</dbReference>
<name>A0ABV5H2U1_9FLAO</name>
<dbReference type="InterPro" id="IPR050738">
    <property type="entry name" value="Sulfatase"/>
</dbReference>
<sequence>MTEAQTSSKKLKNSRPNIIFVMTDDQGMGDLSCMGNQVVKTPNIDAFYKKSTRFTEYHVSPTCAPTRAALMSGQHEFRVGVTHTILERERMALEVYTFPQALQFVGYQTGLFGKWHLGDGNEYLPQNRGFSEVLMHGSGGIGQVNLGDFPPNSENEYFDNVLLHNETIVQTSGFCTDVFFDAALAWTKAQIDAEIPYFTYISLNAPHAPLIAPKAYKKRFLELGYDDGTAGRYGMIENIDDNFGGLMRKLTEWDALENTLVIFTTDNGATHLRGTLNGEKVKHFNANLKGGKNSPNEGGNHVPLFFYWKGILAEGKDINKLTAHIDLYKTFTELAGAKLPETIQPIEGLSLIPLLENTEVSWEDRMLFTHCGRWKTGMVEEAKFKKMAIRNQQWRFVNNSELFNIAKDPGETTNVIEAYPEVVAKFKAPYSMWWDASIPLMINENRKKVKEQPLHSRYYKQLKDIGIPDWSPSSY</sequence>
<evidence type="ECO:0000313" key="4">
    <source>
        <dbReference type="EMBL" id="MFB9106217.1"/>
    </source>
</evidence>
<proteinExistence type="inferred from homology"/>
<dbReference type="InterPro" id="IPR017850">
    <property type="entry name" value="Alkaline_phosphatase_core_sf"/>
</dbReference>
<dbReference type="Proteomes" id="UP001589590">
    <property type="component" value="Unassembled WGS sequence"/>
</dbReference>
<comment type="similarity">
    <text evidence="1">Belongs to the sulfatase family.</text>
</comment>
<dbReference type="Pfam" id="PF00884">
    <property type="entry name" value="Sulfatase"/>
    <property type="match status" value="1"/>
</dbReference>
<dbReference type="SUPFAM" id="SSF53649">
    <property type="entry name" value="Alkaline phosphatase-like"/>
    <property type="match status" value="1"/>
</dbReference>
<dbReference type="PANTHER" id="PTHR42693:SF53">
    <property type="entry name" value="ENDO-4-O-SULFATASE"/>
    <property type="match status" value="1"/>
</dbReference>
<dbReference type="EMBL" id="JBHMFA010000015">
    <property type="protein sequence ID" value="MFB9106217.1"/>
    <property type="molecule type" value="Genomic_DNA"/>
</dbReference>
<gene>
    <name evidence="4" type="ORF">ACFFU1_15035</name>
</gene>
<protein>
    <submittedName>
        <fullName evidence="4">Arylsulfatase</fullName>
    </submittedName>
</protein>
<dbReference type="Gene3D" id="3.40.720.10">
    <property type="entry name" value="Alkaline Phosphatase, subunit A"/>
    <property type="match status" value="1"/>
</dbReference>
<evidence type="ECO:0000259" key="3">
    <source>
        <dbReference type="Pfam" id="PF00884"/>
    </source>
</evidence>
<dbReference type="InterPro" id="IPR000917">
    <property type="entry name" value="Sulfatase_N"/>
</dbReference>